<dbReference type="Pfam" id="PF01255">
    <property type="entry name" value="Prenyltransf"/>
    <property type="match status" value="1"/>
</dbReference>
<dbReference type="PANTHER" id="PTHR10291">
    <property type="entry name" value="DEHYDRODOLICHYL DIPHOSPHATE SYNTHASE FAMILY MEMBER"/>
    <property type="match status" value="1"/>
</dbReference>
<comment type="similarity">
    <text evidence="2">Belongs to the UPP synthase family.</text>
</comment>
<feature type="binding site" evidence="2">
    <location>
        <begin position="230"/>
        <end position="232"/>
    </location>
    <ligand>
        <name>substrate</name>
    </ligand>
</feature>
<gene>
    <name evidence="2 3" type="primary">uppS</name>
    <name evidence="3" type="ORF">ENT87_07820</name>
</gene>
<comment type="subunit">
    <text evidence="2">Homodimer.</text>
</comment>
<reference evidence="3" key="1">
    <citation type="journal article" date="2020" name="mSystems">
        <title>Genome- and Community-Level Interaction Insights into Carbon Utilization and Element Cycling Functions of Hydrothermarchaeota in Hydrothermal Sediment.</title>
        <authorList>
            <person name="Zhou Z."/>
            <person name="Liu Y."/>
            <person name="Xu W."/>
            <person name="Pan J."/>
            <person name="Luo Z.H."/>
            <person name="Li M."/>
        </authorList>
    </citation>
    <scope>NUCLEOTIDE SEQUENCE [LARGE SCALE GENOMIC DNA]</scope>
    <source>
        <strain evidence="3">SpSt-618</strain>
    </source>
</reference>
<dbReference type="GO" id="GO:0000287">
    <property type="term" value="F:magnesium ion binding"/>
    <property type="evidence" value="ECO:0007669"/>
    <property type="project" value="UniProtKB-UniRule"/>
</dbReference>
<keyword evidence="1 2" id="KW-0808">Transferase</keyword>
<dbReference type="InterPro" id="IPR018520">
    <property type="entry name" value="UPP_synth-like_CS"/>
</dbReference>
<dbReference type="CDD" id="cd00475">
    <property type="entry name" value="Cis_IPPS"/>
    <property type="match status" value="1"/>
</dbReference>
<feature type="binding site" evidence="2">
    <location>
        <position position="50"/>
    </location>
    <ligand>
        <name>Mg(2+)</name>
        <dbReference type="ChEBI" id="CHEBI:18420"/>
    </ligand>
</feature>
<dbReference type="FunFam" id="3.40.1180.10:FF:000016">
    <property type="entry name" value="Undecaprenyl diphosphate synthase"/>
    <property type="match status" value="1"/>
</dbReference>
<dbReference type="GO" id="GO:0045547">
    <property type="term" value="F:ditrans,polycis-polyprenyl diphosphate synthase [(2E,6E)-farnesyl diphosphate specific] activity"/>
    <property type="evidence" value="ECO:0007669"/>
    <property type="project" value="TreeGrafter"/>
</dbReference>
<comment type="function">
    <text evidence="2">Catalyzes the sequential condensation of isopentenyl diphosphate (IPP) with geranylgeranyl diphosphate (GGPP) to yield (2Z,6Z,10Z,14Z,18Z,22Z,26Z,30E,34E,38E)-undecaprenyl diphosphate (tritrans,heptacis-UPP). It is probably the precursor of glycosyl carrier lipids.</text>
</comment>
<feature type="binding site" evidence="2">
    <location>
        <position position="102"/>
    </location>
    <ligand>
        <name>substrate</name>
    </ligand>
</feature>
<feature type="active site" evidence="2">
    <location>
        <position position="50"/>
    </location>
</feature>
<dbReference type="InterPro" id="IPR001441">
    <property type="entry name" value="UPP_synth-like"/>
</dbReference>
<dbReference type="PROSITE" id="PS01066">
    <property type="entry name" value="UPP_SYNTHASE"/>
    <property type="match status" value="1"/>
</dbReference>
<dbReference type="EC" id="2.5.1.89" evidence="2"/>
<proteinExistence type="inferred from homology"/>
<dbReference type="PANTHER" id="PTHR10291:SF43">
    <property type="entry name" value="DEHYDRODOLICHYL DIPHOSPHATE SYNTHASE COMPLEX SUBUNIT DHDDS"/>
    <property type="match status" value="1"/>
</dbReference>
<name>A0A7J3I9J8_9CREN</name>
<dbReference type="Gene3D" id="3.40.1180.10">
    <property type="entry name" value="Decaprenyl diphosphate synthase-like"/>
    <property type="match status" value="1"/>
</dbReference>
<keyword evidence="2" id="KW-0460">Magnesium</keyword>
<feature type="binding site" evidence="2">
    <location>
        <position position="224"/>
    </location>
    <ligand>
        <name>substrate</name>
    </ligand>
</feature>
<comment type="catalytic activity">
    <reaction evidence="2">
        <text>geranylgeranyl diphosphate + 7 isopentenyl diphosphate = tri-trans,hepta-cis-undecaprenyl diphosphate + 7 diphosphate</text>
        <dbReference type="Rhea" id="RHEA:27622"/>
        <dbReference type="ChEBI" id="CHEBI:33019"/>
        <dbReference type="ChEBI" id="CHEBI:57533"/>
        <dbReference type="ChEBI" id="CHEBI:60388"/>
        <dbReference type="ChEBI" id="CHEBI:128769"/>
        <dbReference type="EC" id="2.5.1.89"/>
    </reaction>
</comment>
<feature type="active site" description="Proton acceptor" evidence="2">
    <location>
        <position position="98"/>
    </location>
</feature>
<organism evidence="3">
    <name type="scientific">Ignisphaera aggregans</name>
    <dbReference type="NCBI Taxonomy" id="334771"/>
    <lineage>
        <taxon>Archaea</taxon>
        <taxon>Thermoproteota</taxon>
        <taxon>Thermoprotei</taxon>
        <taxon>Desulfurococcales</taxon>
        <taxon>Desulfurococcaceae</taxon>
        <taxon>Ignisphaera</taxon>
    </lineage>
</organism>
<comment type="caution">
    <text evidence="3">The sequence shown here is derived from an EMBL/GenBank/DDBJ whole genome shotgun (WGS) entry which is preliminary data.</text>
</comment>
<keyword evidence="2" id="KW-0479">Metal-binding</keyword>
<protein>
    <recommendedName>
        <fullName evidence="2">Tritrans,polycis-undecaprenyl-diphosphate synthase (geranylgeranyl-diphosphate specific)</fullName>
        <ecNumber evidence="2">2.5.1.89</ecNumber>
    </recommendedName>
    <alternativeName>
        <fullName evidence="2">Undecaprenyl diphosphate synthase</fullName>
        <shortName evidence="2">UDS</shortName>
    </alternativeName>
    <alternativeName>
        <fullName evidence="2">Undecaprenyl pyrophosphate synthase</fullName>
        <shortName evidence="2">UPP synthase</shortName>
    </alternativeName>
</protein>
<feature type="binding site" evidence="2">
    <location>
        <begin position="51"/>
        <end position="54"/>
    </location>
    <ligand>
        <name>substrate</name>
    </ligand>
</feature>
<accession>A0A7J3I9J8</accession>
<comment type="cofactor">
    <cofactor evidence="2">
        <name>Mg(2+)</name>
        <dbReference type="ChEBI" id="CHEBI:18420"/>
    </cofactor>
    <text evidence="2">Binds 2 magnesium ions per subunit.</text>
</comment>
<dbReference type="GO" id="GO:0016094">
    <property type="term" value="P:polyprenol biosynthetic process"/>
    <property type="evidence" value="ECO:0007669"/>
    <property type="project" value="TreeGrafter"/>
</dbReference>
<feature type="binding site" evidence="2">
    <location>
        <position position="67"/>
    </location>
    <ligand>
        <name>substrate</name>
    </ligand>
</feature>
<dbReference type="AlphaFoldDB" id="A0A7J3I9J8"/>
<dbReference type="EMBL" id="DTAI01000232">
    <property type="protein sequence ID" value="HGN37434.1"/>
    <property type="molecule type" value="Genomic_DNA"/>
</dbReference>
<evidence type="ECO:0000256" key="1">
    <source>
        <dbReference type="ARBA" id="ARBA00022679"/>
    </source>
</evidence>
<dbReference type="InterPro" id="IPR036424">
    <property type="entry name" value="UPP_synth-like_sf"/>
</dbReference>
<feature type="binding site" evidence="2">
    <location>
        <position position="55"/>
    </location>
    <ligand>
        <name>substrate</name>
    </ligand>
</feature>
<feature type="binding site" evidence="2">
    <location>
        <begin position="95"/>
        <end position="97"/>
    </location>
    <ligand>
        <name>substrate</name>
    </ligand>
</feature>
<dbReference type="NCBIfam" id="TIGR00055">
    <property type="entry name" value="uppS"/>
    <property type="match status" value="1"/>
</dbReference>
<comment type="caution">
    <text evidence="2">Lacks conserved residue(s) required for the propagation of feature annotation.</text>
</comment>
<dbReference type="SUPFAM" id="SSF64005">
    <property type="entry name" value="Undecaprenyl diphosphate synthase"/>
    <property type="match status" value="1"/>
</dbReference>
<dbReference type="HAMAP" id="MF_01139">
    <property type="entry name" value="ISPT"/>
    <property type="match status" value="1"/>
</dbReference>
<evidence type="ECO:0000256" key="2">
    <source>
        <dbReference type="HAMAP-Rule" id="MF_01139"/>
    </source>
</evidence>
<evidence type="ECO:0000313" key="3">
    <source>
        <dbReference type="EMBL" id="HGN37434.1"/>
    </source>
</evidence>
<sequence length="275" mass="32676">MDKLIDLGIRLRVRNLLSPLVDAIYLLYERYLLKQIIDKNMPVHIAIIPDGNRRWARAHGLDPLEGHRYGYEKMRDVLQWIYDLGIKIVTVYAMSYENCLRRPDNERENLFDIIRYGFKELIDGGIVHKYRVRVKVFGKLELVRDDIVRYAELLERETVGYDDRYLNIALCYGGRQEIVNAIKSIVSDVLSGKLHIDDISEEHVRNHLNTSHLTSFSEPDLVIRTSGEMRISNFLLWQIAYSELYFCDVFWPDFRKIDLYRAIRAYQKRERRFGR</sequence>
<feature type="binding site" evidence="2">
    <location>
        <position position="243"/>
    </location>
    <ligand>
        <name>Mg(2+)</name>
        <dbReference type="ChEBI" id="CHEBI:18420"/>
    </ligand>
</feature>